<protein>
    <submittedName>
        <fullName evidence="1">Uncharacterized protein</fullName>
    </submittedName>
</protein>
<dbReference type="Proteomes" id="UP001056120">
    <property type="component" value="Linkage Group LG20"/>
</dbReference>
<gene>
    <name evidence="1" type="ORF">L1987_59326</name>
</gene>
<accession>A0ACB9D4X6</accession>
<organism evidence="1 2">
    <name type="scientific">Smallanthus sonchifolius</name>
    <dbReference type="NCBI Taxonomy" id="185202"/>
    <lineage>
        <taxon>Eukaryota</taxon>
        <taxon>Viridiplantae</taxon>
        <taxon>Streptophyta</taxon>
        <taxon>Embryophyta</taxon>
        <taxon>Tracheophyta</taxon>
        <taxon>Spermatophyta</taxon>
        <taxon>Magnoliopsida</taxon>
        <taxon>eudicotyledons</taxon>
        <taxon>Gunneridae</taxon>
        <taxon>Pentapetalae</taxon>
        <taxon>asterids</taxon>
        <taxon>campanulids</taxon>
        <taxon>Asterales</taxon>
        <taxon>Asteraceae</taxon>
        <taxon>Asteroideae</taxon>
        <taxon>Heliantheae alliance</taxon>
        <taxon>Millerieae</taxon>
        <taxon>Smallanthus</taxon>
    </lineage>
</organism>
<name>A0ACB9D4X6_9ASTR</name>
<evidence type="ECO:0000313" key="2">
    <source>
        <dbReference type="Proteomes" id="UP001056120"/>
    </source>
</evidence>
<dbReference type="EMBL" id="CM042037">
    <property type="protein sequence ID" value="KAI3741652.1"/>
    <property type="molecule type" value="Genomic_DNA"/>
</dbReference>
<evidence type="ECO:0000313" key="1">
    <source>
        <dbReference type="EMBL" id="KAI3741652.1"/>
    </source>
</evidence>
<sequence>MLPRVVFRTVKTRLLVRGRWRPLRRLLSSLQSLKTLETRERNRDSQPASAPGMPAKSVMLKEEILAGIIDGREVDVSFGEFPYYLRWTLKKLEVASNEIRLDSTGAQDLDKLLISTLFEVVSSESRNIPFILFLKDAEKSIVGSSESYSTFKDWLEKLPDNVVVIGSQTHTDSRKEKVLNRTGLECDGLETLCIKDQLLTNEVAEKIVGWALSHHLMQHAKADPDARLVLSNESIQYGVEILQAIQNESKSLKKSLKDIVTENEFEKRLLADVIPPSDIGVTFNDIGALEKIQHLETRFESEKQTMESRFESEKQTMESRFEAEKQTMVDLVASEREEREKSQRQMQEGFKKEMEEFMKNFRPPL</sequence>
<keyword evidence="2" id="KW-1185">Reference proteome</keyword>
<reference evidence="1 2" key="2">
    <citation type="journal article" date="2022" name="Mol. Ecol. Resour.">
        <title>The genomes of chicory, endive, great burdock and yacon provide insights into Asteraceae paleo-polyploidization history and plant inulin production.</title>
        <authorList>
            <person name="Fan W."/>
            <person name="Wang S."/>
            <person name="Wang H."/>
            <person name="Wang A."/>
            <person name="Jiang F."/>
            <person name="Liu H."/>
            <person name="Zhao H."/>
            <person name="Xu D."/>
            <person name="Zhang Y."/>
        </authorList>
    </citation>
    <scope>NUCLEOTIDE SEQUENCE [LARGE SCALE GENOMIC DNA]</scope>
    <source>
        <strain evidence="2">cv. Yunnan</strain>
        <tissue evidence="1">Leaves</tissue>
    </source>
</reference>
<reference evidence="2" key="1">
    <citation type="journal article" date="2022" name="Mol. Ecol. Resour.">
        <title>The genomes of chicory, endive, great burdock and yacon provide insights into Asteraceae palaeo-polyploidization history and plant inulin production.</title>
        <authorList>
            <person name="Fan W."/>
            <person name="Wang S."/>
            <person name="Wang H."/>
            <person name="Wang A."/>
            <person name="Jiang F."/>
            <person name="Liu H."/>
            <person name="Zhao H."/>
            <person name="Xu D."/>
            <person name="Zhang Y."/>
        </authorList>
    </citation>
    <scope>NUCLEOTIDE SEQUENCE [LARGE SCALE GENOMIC DNA]</scope>
    <source>
        <strain evidence="2">cv. Yunnan</strain>
    </source>
</reference>
<comment type="caution">
    <text evidence="1">The sequence shown here is derived from an EMBL/GenBank/DDBJ whole genome shotgun (WGS) entry which is preliminary data.</text>
</comment>
<proteinExistence type="predicted"/>